<dbReference type="EMBL" id="JBDQQU010000017">
    <property type="protein sequence ID" value="MEO3956323.1"/>
    <property type="molecule type" value="Genomic_DNA"/>
</dbReference>
<proteinExistence type="predicted"/>
<evidence type="ECO:0000313" key="2">
    <source>
        <dbReference type="EMBL" id="MEO3956323.1"/>
    </source>
</evidence>
<keyword evidence="1" id="KW-0812">Transmembrane</keyword>
<gene>
    <name evidence="2" type="ORF">ABH309_17920</name>
</gene>
<keyword evidence="1" id="KW-0472">Membrane</keyword>
<evidence type="ECO:0000313" key="3">
    <source>
        <dbReference type="Proteomes" id="UP001438292"/>
    </source>
</evidence>
<keyword evidence="1" id="KW-1133">Transmembrane helix</keyword>
<dbReference type="Proteomes" id="UP001438292">
    <property type="component" value="Unassembled WGS sequence"/>
</dbReference>
<organism evidence="2 3">
    <name type="scientific">Chromobacterium piscinae</name>
    <dbReference type="NCBI Taxonomy" id="686831"/>
    <lineage>
        <taxon>Bacteria</taxon>
        <taxon>Pseudomonadati</taxon>
        <taxon>Pseudomonadota</taxon>
        <taxon>Betaproteobacteria</taxon>
        <taxon>Neisseriales</taxon>
        <taxon>Chromobacteriaceae</taxon>
        <taxon>Chromobacterium</taxon>
    </lineage>
</organism>
<feature type="transmembrane region" description="Helical" evidence="1">
    <location>
        <begin position="12"/>
        <end position="27"/>
    </location>
</feature>
<protein>
    <submittedName>
        <fullName evidence="2">Uncharacterized protein</fullName>
    </submittedName>
</protein>
<accession>A0ABV0HB87</accession>
<name>A0ABV0HB87_9NEIS</name>
<sequence>MPNNITPTKRAAISLILMIAFLINLIYQKSHSKPNIITAQDFPSKVNIAFGEHGSEWQNEYGKIIKGNKTNFGLNFFDINPDSFKKTLTVIINTGKIKTEVSNVTSISATEDRDRKMVSLL</sequence>
<keyword evidence="3" id="KW-1185">Reference proteome</keyword>
<evidence type="ECO:0000256" key="1">
    <source>
        <dbReference type="SAM" id="Phobius"/>
    </source>
</evidence>
<comment type="caution">
    <text evidence="2">The sequence shown here is derived from an EMBL/GenBank/DDBJ whole genome shotgun (WGS) entry which is preliminary data.</text>
</comment>
<dbReference type="RefSeq" id="WP_346196392.1">
    <property type="nucleotide sequence ID" value="NZ_JBDJHV010000084.1"/>
</dbReference>
<reference evidence="2 3" key="1">
    <citation type="submission" date="2024-05" db="EMBL/GenBank/DDBJ databases">
        <authorList>
            <person name="De Oliveira J.P."/>
            <person name="Noriler S.A."/>
            <person name="De Oliveira A.G."/>
            <person name="Sipoli D.S."/>
        </authorList>
    </citation>
    <scope>NUCLEOTIDE SEQUENCE [LARGE SCALE GENOMIC DNA]</scope>
    <source>
        <strain evidence="2 3">LABIM186</strain>
    </source>
</reference>